<dbReference type="Gramene" id="BGIOSGA019748-TA">
    <property type="protein sequence ID" value="BGIOSGA019748-PA"/>
    <property type="gene ID" value="BGIOSGA019748"/>
</dbReference>
<dbReference type="HOGENOM" id="CLU_2007733_0_0_1"/>
<reference evidence="2 3" key="1">
    <citation type="journal article" date="2005" name="PLoS Biol.">
        <title>The genomes of Oryza sativa: a history of duplications.</title>
        <authorList>
            <person name="Yu J."/>
            <person name="Wang J."/>
            <person name="Lin W."/>
            <person name="Li S."/>
            <person name="Li H."/>
            <person name="Zhou J."/>
            <person name="Ni P."/>
            <person name="Dong W."/>
            <person name="Hu S."/>
            <person name="Zeng C."/>
            <person name="Zhang J."/>
            <person name="Zhang Y."/>
            <person name="Li R."/>
            <person name="Xu Z."/>
            <person name="Li S."/>
            <person name="Li X."/>
            <person name="Zheng H."/>
            <person name="Cong L."/>
            <person name="Lin L."/>
            <person name="Yin J."/>
            <person name="Geng J."/>
            <person name="Li G."/>
            <person name="Shi J."/>
            <person name="Liu J."/>
            <person name="Lv H."/>
            <person name="Li J."/>
            <person name="Wang J."/>
            <person name="Deng Y."/>
            <person name="Ran L."/>
            <person name="Shi X."/>
            <person name="Wang X."/>
            <person name="Wu Q."/>
            <person name="Li C."/>
            <person name="Ren X."/>
            <person name="Wang J."/>
            <person name="Wang X."/>
            <person name="Li D."/>
            <person name="Liu D."/>
            <person name="Zhang X."/>
            <person name="Ji Z."/>
            <person name="Zhao W."/>
            <person name="Sun Y."/>
            <person name="Zhang Z."/>
            <person name="Bao J."/>
            <person name="Han Y."/>
            <person name="Dong L."/>
            <person name="Ji J."/>
            <person name="Chen P."/>
            <person name="Wu S."/>
            <person name="Liu J."/>
            <person name="Xiao Y."/>
            <person name="Bu D."/>
            <person name="Tan J."/>
            <person name="Yang L."/>
            <person name="Ye C."/>
            <person name="Zhang J."/>
            <person name="Xu J."/>
            <person name="Zhou Y."/>
            <person name="Yu Y."/>
            <person name="Zhang B."/>
            <person name="Zhuang S."/>
            <person name="Wei H."/>
            <person name="Liu B."/>
            <person name="Lei M."/>
            <person name="Yu H."/>
            <person name="Li Y."/>
            <person name="Xu H."/>
            <person name="Wei S."/>
            <person name="He X."/>
            <person name="Fang L."/>
            <person name="Zhang Z."/>
            <person name="Zhang Y."/>
            <person name="Huang X."/>
            <person name="Su Z."/>
            <person name="Tong W."/>
            <person name="Li J."/>
            <person name="Tong Z."/>
            <person name="Li S."/>
            <person name="Ye J."/>
            <person name="Wang L."/>
            <person name="Fang L."/>
            <person name="Lei T."/>
            <person name="Chen C."/>
            <person name="Chen H."/>
            <person name="Xu Z."/>
            <person name="Li H."/>
            <person name="Huang H."/>
            <person name="Zhang F."/>
            <person name="Xu H."/>
            <person name="Li N."/>
            <person name="Zhao C."/>
            <person name="Li S."/>
            <person name="Dong L."/>
            <person name="Huang Y."/>
            <person name="Li L."/>
            <person name="Xi Y."/>
            <person name="Qi Q."/>
            <person name="Li W."/>
            <person name="Zhang B."/>
            <person name="Hu W."/>
            <person name="Zhang Y."/>
            <person name="Tian X."/>
            <person name="Jiao Y."/>
            <person name="Liang X."/>
            <person name="Jin J."/>
            <person name="Gao L."/>
            <person name="Zheng W."/>
            <person name="Hao B."/>
            <person name="Liu S."/>
            <person name="Wang W."/>
            <person name="Yuan L."/>
            <person name="Cao M."/>
            <person name="McDermott J."/>
            <person name="Samudrala R."/>
            <person name="Wang J."/>
            <person name="Wong G.K."/>
            <person name="Yang H."/>
        </authorList>
    </citation>
    <scope>NUCLEOTIDE SEQUENCE [LARGE SCALE GENOMIC DNA]</scope>
    <source>
        <strain evidence="3">cv. 93-11</strain>
    </source>
</reference>
<keyword evidence="1" id="KW-0812">Transmembrane</keyword>
<evidence type="ECO:0000256" key="1">
    <source>
        <dbReference type="SAM" id="Phobius"/>
    </source>
</evidence>
<evidence type="ECO:0000313" key="2">
    <source>
        <dbReference type="EMBL" id="EEC79097.1"/>
    </source>
</evidence>
<evidence type="ECO:0000313" key="3">
    <source>
        <dbReference type="Proteomes" id="UP000007015"/>
    </source>
</evidence>
<dbReference type="EMBL" id="CM000130">
    <property type="protein sequence ID" value="EEC79097.1"/>
    <property type="molecule type" value="Genomic_DNA"/>
</dbReference>
<dbReference type="Proteomes" id="UP000007015">
    <property type="component" value="Chromosome 5"/>
</dbReference>
<feature type="transmembrane region" description="Helical" evidence="1">
    <location>
        <begin position="40"/>
        <end position="57"/>
    </location>
</feature>
<organism evidence="2 3">
    <name type="scientific">Oryza sativa subsp. indica</name>
    <name type="common">Rice</name>
    <dbReference type="NCBI Taxonomy" id="39946"/>
    <lineage>
        <taxon>Eukaryota</taxon>
        <taxon>Viridiplantae</taxon>
        <taxon>Streptophyta</taxon>
        <taxon>Embryophyta</taxon>
        <taxon>Tracheophyta</taxon>
        <taxon>Spermatophyta</taxon>
        <taxon>Magnoliopsida</taxon>
        <taxon>Liliopsida</taxon>
        <taxon>Poales</taxon>
        <taxon>Poaceae</taxon>
        <taxon>BOP clade</taxon>
        <taxon>Oryzoideae</taxon>
        <taxon>Oryzeae</taxon>
        <taxon>Oryzinae</taxon>
        <taxon>Oryza</taxon>
        <taxon>Oryza sativa</taxon>
    </lineage>
</organism>
<keyword evidence="1" id="KW-1133">Transmembrane helix</keyword>
<sequence length="124" mass="13386">MSGDQRTTEQLHLHQPAVATSGARQLHGLPRVVDVQHLELHGLLLLVILVAVVFLVFRHNGVDGREGSGTRVRRLSPPAAACVGGLRGCGSGRHRAGSPFSPSPQRTHRAGRRMEEVVAVLWLV</sequence>
<accession>B8AXP0</accession>
<dbReference type="AlphaFoldDB" id="B8AXP0"/>
<keyword evidence="3" id="KW-1185">Reference proteome</keyword>
<gene>
    <name evidence="2" type="ORF">OsI_19726</name>
</gene>
<name>B8AXP0_ORYSI</name>
<keyword evidence="1" id="KW-0472">Membrane</keyword>
<protein>
    <submittedName>
        <fullName evidence="2">Uncharacterized protein</fullName>
    </submittedName>
</protein>
<proteinExistence type="predicted"/>